<accession>A0ABQ5GQM3</accession>
<comment type="caution">
    <text evidence="3">The sequence shown here is derived from an EMBL/GenBank/DDBJ whole genome shotgun (WGS) entry which is preliminary data.</text>
</comment>
<dbReference type="Proteomes" id="UP001151760">
    <property type="component" value="Unassembled WGS sequence"/>
</dbReference>
<name>A0ABQ5GQM3_9ASTR</name>
<feature type="compositionally biased region" description="Polar residues" evidence="2">
    <location>
        <begin position="76"/>
        <end position="88"/>
    </location>
</feature>
<dbReference type="EMBL" id="BQNB010018749">
    <property type="protein sequence ID" value="GJT77838.1"/>
    <property type="molecule type" value="Genomic_DNA"/>
</dbReference>
<gene>
    <name evidence="3" type="ORF">Tco_1044563</name>
</gene>
<feature type="compositionally biased region" description="Basic and acidic residues" evidence="2">
    <location>
        <begin position="382"/>
        <end position="402"/>
    </location>
</feature>
<reference evidence="3" key="1">
    <citation type="journal article" date="2022" name="Int. J. Mol. Sci.">
        <title>Draft Genome of Tanacetum Coccineum: Genomic Comparison of Closely Related Tanacetum-Family Plants.</title>
        <authorList>
            <person name="Yamashiro T."/>
            <person name="Shiraishi A."/>
            <person name="Nakayama K."/>
            <person name="Satake H."/>
        </authorList>
    </citation>
    <scope>NUCLEOTIDE SEQUENCE</scope>
</reference>
<keyword evidence="1" id="KW-0175">Coiled coil</keyword>
<feature type="region of interest" description="Disordered" evidence="2">
    <location>
        <begin position="1"/>
        <end position="43"/>
    </location>
</feature>
<feature type="region of interest" description="Disordered" evidence="2">
    <location>
        <begin position="64"/>
        <end position="88"/>
    </location>
</feature>
<feature type="compositionally biased region" description="Basic residues" evidence="2">
    <location>
        <begin position="20"/>
        <end position="29"/>
    </location>
</feature>
<proteinExistence type="predicted"/>
<feature type="compositionally biased region" description="Basic and acidic residues" evidence="2">
    <location>
        <begin position="365"/>
        <end position="375"/>
    </location>
</feature>
<evidence type="ECO:0000256" key="2">
    <source>
        <dbReference type="SAM" id="MobiDB-lite"/>
    </source>
</evidence>
<feature type="coiled-coil region" evidence="1">
    <location>
        <begin position="326"/>
        <end position="353"/>
    </location>
</feature>
<organism evidence="3 4">
    <name type="scientific">Tanacetum coccineum</name>
    <dbReference type="NCBI Taxonomy" id="301880"/>
    <lineage>
        <taxon>Eukaryota</taxon>
        <taxon>Viridiplantae</taxon>
        <taxon>Streptophyta</taxon>
        <taxon>Embryophyta</taxon>
        <taxon>Tracheophyta</taxon>
        <taxon>Spermatophyta</taxon>
        <taxon>Magnoliopsida</taxon>
        <taxon>eudicotyledons</taxon>
        <taxon>Gunneridae</taxon>
        <taxon>Pentapetalae</taxon>
        <taxon>asterids</taxon>
        <taxon>campanulids</taxon>
        <taxon>Asterales</taxon>
        <taxon>Asteraceae</taxon>
        <taxon>Asteroideae</taxon>
        <taxon>Anthemideae</taxon>
        <taxon>Anthemidinae</taxon>
        <taxon>Tanacetum</taxon>
    </lineage>
</organism>
<evidence type="ECO:0000256" key="1">
    <source>
        <dbReference type="SAM" id="Coils"/>
    </source>
</evidence>
<evidence type="ECO:0000313" key="3">
    <source>
        <dbReference type="EMBL" id="GJT77838.1"/>
    </source>
</evidence>
<evidence type="ECO:0000313" key="4">
    <source>
        <dbReference type="Proteomes" id="UP001151760"/>
    </source>
</evidence>
<feature type="region of interest" description="Disordered" evidence="2">
    <location>
        <begin position="365"/>
        <end position="404"/>
    </location>
</feature>
<sequence length="467" mass="51619">MDPPSTNPLLFNPINSHPKWGLKPRKPKRKDTQIPQSSGPINNVADEAVNEEMDDSLVRAATAGTSLDAEQDKGNINKTQSKATPTVASSQELLCGLVPGARNMGLPCQTRFGMYLNISYDTCRKRVGLSRRVESSKDEGLGEEDASKQERINDIYANKDIYLVNVHTDEDMFDVNDLDGDEVIVDNVDVVKTVEETRSVVEEVTTVIEKAKLVSVAEETVNVAATTVSTASTIPNNAPINTTTTTATIPDAEITLAQALAKLKSAKPKAKKVVIQELEQGTTTTTPTTIIFIPKPPQDKGKGIMIEEPVVEQVKPIKRLKQMRLDEELAFKLQAKEEEKERLAREKAQQTKEATSSGMMFRTELVEESSKKAEAEIAQESSSKRAGDELEQENAKKQKVDEDKETAELQSLIEVVPDDEEEVAIDVVPLATKPPTIVDWKIHKEGKKSYYQIIRADGKSQIYRVFS</sequence>
<reference evidence="3" key="2">
    <citation type="submission" date="2022-01" db="EMBL/GenBank/DDBJ databases">
        <authorList>
            <person name="Yamashiro T."/>
            <person name="Shiraishi A."/>
            <person name="Satake H."/>
            <person name="Nakayama K."/>
        </authorList>
    </citation>
    <scope>NUCLEOTIDE SEQUENCE</scope>
</reference>
<keyword evidence="4" id="KW-1185">Reference proteome</keyword>
<protein>
    <submittedName>
        <fullName evidence="3">Uncharacterized protein</fullName>
    </submittedName>
</protein>